<dbReference type="RefSeq" id="WP_245905285.1">
    <property type="nucleotide sequence ID" value="NZ_LZRN01000018.1"/>
</dbReference>
<feature type="transmembrane region" description="Helical" evidence="6">
    <location>
        <begin position="20"/>
        <end position="39"/>
    </location>
</feature>
<sequence length="597" mass="67577">MKTIIGFSKYDKQVSIKTMVNAFLVILLSNMVGIGVYTAKAQDSTGTNVPSKDSTIVEANINTISIQGYEENYYVVQHRNQFFDRSEISVNRETPQASLENFILSARNADYLKAAHSFNLNLISDDVSNEQIEQLAQKLYIIINKNVTIDWDKLSERPDGQSDEIFTNNKAVSREPRKSIAFGKLNLKERDVTLRLQRVKYKNEPPYWVISANTVEHIDALYIAYGPTKIVQLIPDGWGLKGEFLKIPIWKIIGLFISVGIAYGLGWLTMFLLKRIFGRSKWEWISSFSSRLALPAGYFVGMLALFLLLNNLIVFSGDLANWFYTMLLIATVVCGTWFIMRILNAFIFYVAENKTDDIYAEENLKSRQVLTQLSVARRVVSFIIFLIGTGIILSQFESFKNLGTSLFASAGVATIIIGIAAQGTLGNIIAGIQIAITKPAQIGDLVLFDGQWGHVEDIGFVYMIVKTWDERRIVTPLKSVISNSFENWSMRGSKQIRSIDIYTDYRINIQKVREKYEELLTESSAWDKQVSPSVQVVESTEKAIKIRALCSAKDPFTAWDLQCELREKLIAYICELEEGLGLPKDRIALESRDEPDQ</sequence>
<keyword evidence="9" id="KW-1185">Reference proteome</keyword>
<comment type="caution">
    <text evidence="8">The sequence shown here is derived from an EMBL/GenBank/DDBJ whole genome shotgun (WGS) entry which is preliminary data.</text>
</comment>
<keyword evidence="4 6" id="KW-0472">Membrane</keyword>
<evidence type="ECO:0000256" key="5">
    <source>
        <dbReference type="SAM" id="Coils"/>
    </source>
</evidence>
<evidence type="ECO:0000313" key="8">
    <source>
        <dbReference type="EMBL" id="RAJ24695.1"/>
    </source>
</evidence>
<feature type="transmembrane region" description="Helical" evidence="6">
    <location>
        <begin position="322"/>
        <end position="340"/>
    </location>
</feature>
<dbReference type="PANTHER" id="PTHR30566:SF25">
    <property type="entry name" value="INNER MEMBRANE PROTEIN"/>
    <property type="match status" value="1"/>
</dbReference>
<evidence type="ECO:0000256" key="2">
    <source>
        <dbReference type="ARBA" id="ARBA00022692"/>
    </source>
</evidence>
<dbReference type="InterPro" id="IPR006685">
    <property type="entry name" value="MscS_channel_2nd"/>
</dbReference>
<feature type="transmembrane region" description="Helical" evidence="6">
    <location>
        <begin position="249"/>
        <end position="273"/>
    </location>
</feature>
<keyword evidence="3 6" id="KW-1133">Transmembrane helix</keyword>
<evidence type="ECO:0000256" key="3">
    <source>
        <dbReference type="ARBA" id="ARBA00022989"/>
    </source>
</evidence>
<dbReference type="PANTHER" id="PTHR30566">
    <property type="entry name" value="YNAI-RELATED MECHANOSENSITIVE ION CHANNEL"/>
    <property type="match status" value="1"/>
</dbReference>
<protein>
    <submittedName>
        <fullName evidence="8">Small-conductance mechanosensitive channel</fullName>
    </submittedName>
</protein>
<organism evidence="8 9">
    <name type="scientific">Gelidibacter algens</name>
    <dbReference type="NCBI Taxonomy" id="49280"/>
    <lineage>
        <taxon>Bacteria</taxon>
        <taxon>Pseudomonadati</taxon>
        <taxon>Bacteroidota</taxon>
        <taxon>Flavobacteriia</taxon>
        <taxon>Flavobacteriales</taxon>
        <taxon>Flavobacteriaceae</taxon>
        <taxon>Gelidibacter</taxon>
    </lineage>
</organism>
<dbReference type="SUPFAM" id="SSF50182">
    <property type="entry name" value="Sm-like ribonucleoproteins"/>
    <property type="match status" value="1"/>
</dbReference>
<feature type="domain" description="Mechanosensitive ion channel MscS" evidence="7">
    <location>
        <begin position="424"/>
        <end position="489"/>
    </location>
</feature>
<keyword evidence="5" id="KW-0175">Coiled coil</keyword>
<accession>A0A327S7N2</accession>
<feature type="transmembrane region" description="Helical" evidence="6">
    <location>
        <begin position="402"/>
        <end position="421"/>
    </location>
</feature>
<evidence type="ECO:0000256" key="1">
    <source>
        <dbReference type="ARBA" id="ARBA00004370"/>
    </source>
</evidence>
<evidence type="ECO:0000313" key="9">
    <source>
        <dbReference type="Proteomes" id="UP000248987"/>
    </source>
</evidence>
<dbReference type="GO" id="GO:0008381">
    <property type="term" value="F:mechanosensitive monoatomic ion channel activity"/>
    <property type="evidence" value="ECO:0007669"/>
    <property type="project" value="UniProtKB-ARBA"/>
</dbReference>
<dbReference type="Pfam" id="PF00924">
    <property type="entry name" value="MS_channel_2nd"/>
    <property type="match status" value="1"/>
</dbReference>
<reference evidence="8 9" key="1">
    <citation type="submission" date="2018-06" db="EMBL/GenBank/DDBJ databases">
        <title>Genomic Encyclopedia of Archaeal and Bacterial Type Strains, Phase II (KMG-II): from individual species to whole genera.</title>
        <authorList>
            <person name="Goeker M."/>
        </authorList>
    </citation>
    <scope>NUCLEOTIDE SEQUENCE [LARGE SCALE GENOMIC DNA]</scope>
    <source>
        <strain evidence="8 9">DSM 12408</strain>
    </source>
</reference>
<gene>
    <name evidence="8" type="ORF">LX77_01691</name>
</gene>
<dbReference type="EMBL" id="QLLQ01000005">
    <property type="protein sequence ID" value="RAJ24695.1"/>
    <property type="molecule type" value="Genomic_DNA"/>
</dbReference>
<evidence type="ECO:0000256" key="6">
    <source>
        <dbReference type="SAM" id="Phobius"/>
    </source>
</evidence>
<keyword evidence="2 6" id="KW-0812">Transmembrane</keyword>
<dbReference type="GO" id="GO:0016020">
    <property type="term" value="C:membrane"/>
    <property type="evidence" value="ECO:0007669"/>
    <property type="project" value="UniProtKB-SubCell"/>
</dbReference>
<dbReference type="Proteomes" id="UP000248987">
    <property type="component" value="Unassembled WGS sequence"/>
</dbReference>
<dbReference type="Gene3D" id="1.10.287.1260">
    <property type="match status" value="1"/>
</dbReference>
<feature type="transmembrane region" description="Helical" evidence="6">
    <location>
        <begin position="375"/>
        <end position="396"/>
    </location>
</feature>
<dbReference type="Gene3D" id="2.30.30.60">
    <property type="match status" value="1"/>
</dbReference>
<dbReference type="InterPro" id="IPR023408">
    <property type="entry name" value="MscS_beta-dom_sf"/>
</dbReference>
<evidence type="ECO:0000259" key="7">
    <source>
        <dbReference type="Pfam" id="PF00924"/>
    </source>
</evidence>
<feature type="coiled-coil region" evidence="5">
    <location>
        <begin position="502"/>
        <end position="529"/>
    </location>
</feature>
<dbReference type="AlphaFoldDB" id="A0A327S7N2"/>
<proteinExistence type="predicted"/>
<feature type="transmembrane region" description="Helical" evidence="6">
    <location>
        <begin position="294"/>
        <end position="316"/>
    </location>
</feature>
<name>A0A327S7N2_9FLAO</name>
<evidence type="ECO:0000256" key="4">
    <source>
        <dbReference type="ARBA" id="ARBA00023136"/>
    </source>
</evidence>
<dbReference type="InterPro" id="IPR010920">
    <property type="entry name" value="LSM_dom_sf"/>
</dbReference>
<comment type="subcellular location">
    <subcellularLocation>
        <location evidence="1">Membrane</location>
    </subcellularLocation>
</comment>